<feature type="compositionally biased region" description="Polar residues" evidence="1">
    <location>
        <begin position="1"/>
        <end position="29"/>
    </location>
</feature>
<dbReference type="EnsemblMetazoa" id="SCAU012081-RA">
    <property type="protein sequence ID" value="SCAU012081-PA"/>
    <property type="gene ID" value="SCAU012081"/>
</dbReference>
<dbReference type="Proteomes" id="UP000095300">
    <property type="component" value="Unassembled WGS sequence"/>
</dbReference>
<protein>
    <submittedName>
        <fullName evidence="2">Uncharacterized protein</fullName>
    </submittedName>
</protein>
<reference evidence="2" key="2">
    <citation type="submission" date="2020-05" db="UniProtKB">
        <authorList>
            <consortium name="EnsemblMetazoa"/>
        </authorList>
    </citation>
    <scope>IDENTIFICATION</scope>
    <source>
        <strain evidence="2">USDA</strain>
    </source>
</reference>
<reference evidence="3" key="1">
    <citation type="submission" date="2015-05" db="EMBL/GenBank/DDBJ databases">
        <authorList>
            <person name="Wilson R.K."/>
            <person name="Warren W.C."/>
            <person name="Olafson P."/>
        </authorList>
    </citation>
    <scope>NUCLEOTIDE SEQUENCE [LARGE SCALE GENOMIC DNA]</scope>
    <source>
        <strain evidence="3">USDA</strain>
    </source>
</reference>
<dbReference type="EnsemblMetazoa" id="SCAU012081-RC">
    <property type="protein sequence ID" value="SCAU012081-PC"/>
    <property type="gene ID" value="SCAU012081"/>
</dbReference>
<keyword evidence="3" id="KW-1185">Reference proteome</keyword>
<proteinExistence type="predicted"/>
<accession>A0A1I8PXT2</accession>
<dbReference type="AlphaFoldDB" id="A0A1I8PXT2"/>
<evidence type="ECO:0000313" key="2">
    <source>
        <dbReference type="EnsemblMetazoa" id="SCAU012081-PC"/>
    </source>
</evidence>
<gene>
    <name evidence="2" type="primary">106083716</name>
</gene>
<feature type="compositionally biased region" description="Low complexity" evidence="1">
    <location>
        <begin position="37"/>
        <end position="59"/>
    </location>
</feature>
<dbReference type="KEGG" id="scac:106083716"/>
<dbReference type="EnsemblMetazoa" id="SCAU012081-RB">
    <property type="protein sequence ID" value="SCAU012081-PB"/>
    <property type="gene ID" value="SCAU012081"/>
</dbReference>
<organism evidence="2 3">
    <name type="scientific">Stomoxys calcitrans</name>
    <name type="common">Stable fly</name>
    <name type="synonym">Conops calcitrans</name>
    <dbReference type="NCBI Taxonomy" id="35570"/>
    <lineage>
        <taxon>Eukaryota</taxon>
        <taxon>Metazoa</taxon>
        <taxon>Ecdysozoa</taxon>
        <taxon>Arthropoda</taxon>
        <taxon>Hexapoda</taxon>
        <taxon>Insecta</taxon>
        <taxon>Pterygota</taxon>
        <taxon>Neoptera</taxon>
        <taxon>Endopterygota</taxon>
        <taxon>Diptera</taxon>
        <taxon>Brachycera</taxon>
        <taxon>Muscomorpha</taxon>
        <taxon>Muscoidea</taxon>
        <taxon>Muscidae</taxon>
        <taxon>Stomoxys</taxon>
    </lineage>
</organism>
<name>A0A1I8PXT2_STOCA</name>
<evidence type="ECO:0000313" key="3">
    <source>
        <dbReference type="Proteomes" id="UP000095300"/>
    </source>
</evidence>
<evidence type="ECO:0000256" key="1">
    <source>
        <dbReference type="SAM" id="MobiDB-lite"/>
    </source>
</evidence>
<dbReference type="VEuPathDB" id="VectorBase:SCAU012081"/>
<sequence length="431" mass="48809">MPMATITVQRTPLSIAEQQKPSTRTNSNHELWREQQSINASSNNSSTSHRRTSSAPRSLTTKKSKTLTKQTPVVVSTDTLEGDDRWAAESLPPEWQLFTDKVKEIKNVERSEAIECGSVSYQEIYDEPPDYRIYQEGEVNEFFNGPLASASHIPKTISEICLVNDHYILVKMPSQLDLQQAGNNANTQNISFSEVEQRSGKKLCHYLRRKPQRIRKITPINEEPDCMESNKSEGSKNPKSLHCLNVKSCWQTHDDEVEVYETRTTVQKSAPQAIVRRDVSMKSLHKSCQTSCAVTSANNPLKSHEGLTEIPSISGNLLKSSLCERVSLFHTGSLVVGDPNDPNVWNLSHSRKKVTPRCRSRFQWLWRPFRGRQRNPITNKPKIQAVVHKSYFVKWTKPPECLHHGYGGARSTTLAADVEASVLRRCRSALF</sequence>
<feature type="region of interest" description="Disordered" evidence="1">
    <location>
        <begin position="1"/>
        <end position="69"/>
    </location>
</feature>
<dbReference type="OrthoDB" id="8007260at2759"/>